<protein>
    <submittedName>
        <fullName evidence="2">ABC-2 type transport system permease protein</fullName>
    </submittedName>
</protein>
<dbReference type="InterPro" id="IPR010390">
    <property type="entry name" value="ABC-2_transporter-like"/>
</dbReference>
<proteinExistence type="predicted"/>
<feature type="transmembrane region" description="Helical" evidence="1">
    <location>
        <begin position="76"/>
        <end position="99"/>
    </location>
</feature>
<feature type="transmembrane region" description="Helical" evidence="1">
    <location>
        <begin position="157"/>
        <end position="185"/>
    </location>
</feature>
<dbReference type="AlphaFoldDB" id="A0A1H1WYJ6"/>
<evidence type="ECO:0000256" key="1">
    <source>
        <dbReference type="SAM" id="Phobius"/>
    </source>
</evidence>
<feature type="transmembrane region" description="Helical" evidence="1">
    <location>
        <begin position="31"/>
        <end position="55"/>
    </location>
</feature>
<feature type="transmembrane region" description="Helical" evidence="1">
    <location>
        <begin position="119"/>
        <end position="145"/>
    </location>
</feature>
<name>A0A1H1WYJ6_9ACTN</name>
<dbReference type="PANTHER" id="PTHR36832:SF1">
    <property type="entry name" value="SLR1174 PROTEIN"/>
    <property type="match status" value="1"/>
</dbReference>
<evidence type="ECO:0000313" key="2">
    <source>
        <dbReference type="EMBL" id="SDT02155.1"/>
    </source>
</evidence>
<sequence>MTVVDTTIRHSRDKPVWRYLSLARTTLQQAIAYRITTFFNVGLTFIWVIILYYLWRAAYAGRGSIAGLSWDEMRTYVVIAYGLNALVGWRTGTAMMATIRTGDVVFDMVRPLNYCGTQIARALGFTAVEGAISMIFTLVIGLLFLDIRPPSSIGAGLLFAVALIIGFLTKVLVVFGVSLLTFWTLNGMGLMWSQQAIMQILSGTIVPLALMPSWLQVIAGVLPLRGIVSTPLQLYLGKSSGWDAAGLIGLQLVWLVVLWALANLAWRRAFRAVEIQGG</sequence>
<dbReference type="EMBL" id="LT629772">
    <property type="protein sequence ID" value="SDT02155.1"/>
    <property type="molecule type" value="Genomic_DNA"/>
</dbReference>
<reference evidence="2 3" key="1">
    <citation type="submission" date="2016-10" db="EMBL/GenBank/DDBJ databases">
        <authorList>
            <person name="de Groot N.N."/>
        </authorList>
    </citation>
    <scope>NUCLEOTIDE SEQUENCE [LARGE SCALE GENOMIC DNA]</scope>
    <source>
        <strain evidence="2 3">DSM 21800</strain>
    </source>
</reference>
<dbReference type="Pfam" id="PF06182">
    <property type="entry name" value="ABC2_membrane_6"/>
    <property type="match status" value="1"/>
</dbReference>
<gene>
    <name evidence="2" type="ORF">SAMN04489812_3861</name>
</gene>
<keyword evidence="1" id="KW-1133">Transmembrane helix</keyword>
<dbReference type="STRING" id="630515.SAMN04489812_3861"/>
<dbReference type="PANTHER" id="PTHR36832">
    <property type="entry name" value="SLR1174 PROTEIN-RELATED"/>
    <property type="match status" value="1"/>
</dbReference>
<feature type="transmembrane region" description="Helical" evidence="1">
    <location>
        <begin position="248"/>
        <end position="266"/>
    </location>
</feature>
<organism evidence="2 3">
    <name type="scientific">Microlunatus soli</name>
    <dbReference type="NCBI Taxonomy" id="630515"/>
    <lineage>
        <taxon>Bacteria</taxon>
        <taxon>Bacillati</taxon>
        <taxon>Actinomycetota</taxon>
        <taxon>Actinomycetes</taxon>
        <taxon>Propionibacteriales</taxon>
        <taxon>Propionibacteriaceae</taxon>
        <taxon>Microlunatus</taxon>
    </lineage>
</organism>
<dbReference type="RefSeq" id="WP_157683568.1">
    <property type="nucleotide sequence ID" value="NZ_LT629772.1"/>
</dbReference>
<dbReference type="OrthoDB" id="62003at2"/>
<dbReference type="Proteomes" id="UP000199103">
    <property type="component" value="Chromosome I"/>
</dbReference>
<accession>A0A1H1WYJ6</accession>
<evidence type="ECO:0000313" key="3">
    <source>
        <dbReference type="Proteomes" id="UP000199103"/>
    </source>
</evidence>
<keyword evidence="1" id="KW-0812">Transmembrane</keyword>
<keyword evidence="3" id="KW-1185">Reference proteome</keyword>
<keyword evidence="1" id="KW-0472">Membrane</keyword>